<keyword evidence="2" id="KW-1185">Reference proteome</keyword>
<dbReference type="EMBL" id="CP036434">
    <property type="protein sequence ID" value="QDV06093.1"/>
    <property type="molecule type" value="Genomic_DNA"/>
</dbReference>
<reference evidence="1 2" key="1">
    <citation type="submission" date="2019-02" db="EMBL/GenBank/DDBJ databases">
        <title>Deep-cultivation of Planctomycetes and their phenomic and genomic characterization uncovers novel biology.</title>
        <authorList>
            <person name="Wiegand S."/>
            <person name="Jogler M."/>
            <person name="Boedeker C."/>
            <person name="Pinto D."/>
            <person name="Vollmers J."/>
            <person name="Rivas-Marin E."/>
            <person name="Kohn T."/>
            <person name="Peeters S.H."/>
            <person name="Heuer A."/>
            <person name="Rast P."/>
            <person name="Oberbeckmann S."/>
            <person name="Bunk B."/>
            <person name="Jeske O."/>
            <person name="Meyerdierks A."/>
            <person name="Storesund J.E."/>
            <person name="Kallscheuer N."/>
            <person name="Luecker S."/>
            <person name="Lage O.M."/>
            <person name="Pohl T."/>
            <person name="Merkel B.J."/>
            <person name="Hornburger P."/>
            <person name="Mueller R.-W."/>
            <person name="Bruemmer F."/>
            <person name="Labrenz M."/>
            <person name="Spormann A.M."/>
            <person name="Op den Camp H."/>
            <person name="Overmann J."/>
            <person name="Amann R."/>
            <person name="Jetten M.S.M."/>
            <person name="Mascher T."/>
            <person name="Medema M.H."/>
            <person name="Devos D.P."/>
            <person name="Kaster A.-K."/>
            <person name="Ovreas L."/>
            <person name="Rohde M."/>
            <person name="Galperin M.Y."/>
            <person name="Jogler C."/>
        </authorList>
    </citation>
    <scope>NUCLEOTIDE SEQUENCE [LARGE SCALE GENOMIC DNA]</scope>
    <source>
        <strain evidence="1 2">Poly30</strain>
    </source>
</reference>
<organism evidence="1 2">
    <name type="scientific">Saltatorellus ferox</name>
    <dbReference type="NCBI Taxonomy" id="2528018"/>
    <lineage>
        <taxon>Bacteria</taxon>
        <taxon>Pseudomonadati</taxon>
        <taxon>Planctomycetota</taxon>
        <taxon>Planctomycetia</taxon>
        <taxon>Planctomycetia incertae sedis</taxon>
        <taxon>Saltatorellus</taxon>
    </lineage>
</organism>
<evidence type="ECO:0000313" key="1">
    <source>
        <dbReference type="EMBL" id="QDV06093.1"/>
    </source>
</evidence>
<protein>
    <submittedName>
        <fullName evidence="1">Uncharacterized protein</fullName>
    </submittedName>
</protein>
<dbReference type="AlphaFoldDB" id="A0A518EPS9"/>
<name>A0A518EPS9_9BACT</name>
<accession>A0A518EPS9</accession>
<proteinExistence type="predicted"/>
<sequence>MVLELLTVSNWGTDAGTYRIITLPRIWEAEDRSCLHLKFEPCDLVPQPP</sequence>
<dbReference type="Proteomes" id="UP000320390">
    <property type="component" value="Chromosome"/>
</dbReference>
<evidence type="ECO:0000313" key="2">
    <source>
        <dbReference type="Proteomes" id="UP000320390"/>
    </source>
</evidence>
<gene>
    <name evidence="1" type="ORF">Poly30_15970</name>
</gene>